<dbReference type="EMBL" id="MLQS01000005">
    <property type="protein sequence ID" value="OIJ20897.1"/>
    <property type="molecule type" value="Genomic_DNA"/>
</dbReference>
<dbReference type="InterPro" id="IPR007197">
    <property type="entry name" value="rSAM"/>
</dbReference>
<evidence type="ECO:0000256" key="1">
    <source>
        <dbReference type="ARBA" id="ARBA00022691"/>
    </source>
</evidence>
<protein>
    <submittedName>
        <fullName evidence="6">Radical SAM protein</fullName>
    </submittedName>
</protein>
<keyword evidence="2" id="KW-0479">Metal-binding</keyword>
<dbReference type="Pfam" id="PF04055">
    <property type="entry name" value="Radical_SAM"/>
    <property type="match status" value="1"/>
</dbReference>
<accession>A0A1S2MAN3</accession>
<dbReference type="CDD" id="cd01335">
    <property type="entry name" value="Radical_SAM"/>
    <property type="match status" value="1"/>
</dbReference>
<dbReference type="GO" id="GO:0051536">
    <property type="term" value="F:iron-sulfur cluster binding"/>
    <property type="evidence" value="ECO:0007669"/>
    <property type="project" value="UniProtKB-KW"/>
</dbReference>
<dbReference type="SUPFAM" id="SSF102114">
    <property type="entry name" value="Radical SAM enzymes"/>
    <property type="match status" value="1"/>
</dbReference>
<dbReference type="SFLD" id="SFLDG01067">
    <property type="entry name" value="SPASM/twitch_domain_containing"/>
    <property type="match status" value="1"/>
</dbReference>
<keyword evidence="3" id="KW-0408">Iron</keyword>
<feature type="domain" description="Radical SAM core" evidence="5">
    <location>
        <begin position="18"/>
        <end position="152"/>
    </location>
</feature>
<dbReference type="CDD" id="cd21109">
    <property type="entry name" value="SPASM"/>
    <property type="match status" value="1"/>
</dbReference>
<evidence type="ECO:0000256" key="3">
    <source>
        <dbReference type="ARBA" id="ARBA00023004"/>
    </source>
</evidence>
<dbReference type="SFLD" id="SFLDS00029">
    <property type="entry name" value="Radical_SAM"/>
    <property type="match status" value="1"/>
</dbReference>
<name>A0A1S2MAN3_9BACI</name>
<evidence type="ECO:0000256" key="4">
    <source>
        <dbReference type="ARBA" id="ARBA00023014"/>
    </source>
</evidence>
<dbReference type="InterPro" id="IPR058240">
    <property type="entry name" value="rSAM_sf"/>
</dbReference>
<reference evidence="6 7" key="1">
    <citation type="submission" date="2016-10" db="EMBL/GenBank/DDBJ databases">
        <title>Draft genome sequences of four alkaliphilic bacteria belonging to the Anaerobacillus genus.</title>
        <authorList>
            <person name="Bassil N.M."/>
            <person name="Lloyd J.R."/>
        </authorList>
    </citation>
    <scope>NUCLEOTIDE SEQUENCE [LARGE SCALE GENOMIC DNA]</scope>
    <source>
        <strain evidence="6 7">DSM 22531</strain>
    </source>
</reference>
<comment type="caution">
    <text evidence="6">The sequence shown here is derived from an EMBL/GenBank/DDBJ whole genome shotgun (WGS) entry which is preliminary data.</text>
</comment>
<dbReference type="GO" id="GO:0003824">
    <property type="term" value="F:catalytic activity"/>
    <property type="evidence" value="ECO:0007669"/>
    <property type="project" value="InterPro"/>
</dbReference>
<evidence type="ECO:0000313" key="6">
    <source>
        <dbReference type="EMBL" id="OIJ20897.1"/>
    </source>
</evidence>
<dbReference type="InterPro" id="IPR013785">
    <property type="entry name" value="Aldolase_TIM"/>
</dbReference>
<dbReference type="AlphaFoldDB" id="A0A1S2MAN3"/>
<organism evidence="6 7">
    <name type="scientific">Anaerobacillus alkalidiazotrophicus</name>
    <dbReference type="NCBI Taxonomy" id="472963"/>
    <lineage>
        <taxon>Bacteria</taxon>
        <taxon>Bacillati</taxon>
        <taxon>Bacillota</taxon>
        <taxon>Bacilli</taxon>
        <taxon>Bacillales</taxon>
        <taxon>Bacillaceae</taxon>
        <taxon>Anaerobacillus</taxon>
    </lineage>
</organism>
<dbReference type="Gene3D" id="3.20.20.70">
    <property type="entry name" value="Aldolase class I"/>
    <property type="match status" value="1"/>
</dbReference>
<dbReference type="GO" id="GO:0046872">
    <property type="term" value="F:metal ion binding"/>
    <property type="evidence" value="ECO:0007669"/>
    <property type="project" value="UniProtKB-KW"/>
</dbReference>
<keyword evidence="1" id="KW-0949">S-adenosyl-L-methionine</keyword>
<keyword evidence="7" id="KW-1185">Reference proteome</keyword>
<evidence type="ECO:0000313" key="7">
    <source>
        <dbReference type="Proteomes" id="UP000180057"/>
    </source>
</evidence>
<dbReference type="PANTHER" id="PTHR11228:SF34">
    <property type="entry name" value="TUNGSTEN-CONTAINING ALDEHYDE FERREDOXIN OXIDOREDUCTASE COFACTOR MODIFYING PROTEIN"/>
    <property type="match status" value="1"/>
</dbReference>
<dbReference type="InterPro" id="IPR050377">
    <property type="entry name" value="Radical_SAM_PqqE_MftC-like"/>
</dbReference>
<keyword evidence="4" id="KW-0411">Iron-sulfur</keyword>
<proteinExistence type="predicted"/>
<evidence type="ECO:0000256" key="2">
    <source>
        <dbReference type="ARBA" id="ARBA00022723"/>
    </source>
</evidence>
<dbReference type="OrthoDB" id="6457556at2"/>
<sequence length="344" mass="39022">MDDAMLSPIPVKKILSILLTYQCNAQCENCGTLSSPNNKVRLTLEDVHLAINQAANLDYQLIVFTGGEATLYKKELISGIKKANECGLPVRLVTNAHWAKSMDPARKIVKRLLDAGLTEINFSTGDQHTRFVPLENVMNASLAAVEHGLPVTIMCEIFRDRSITKSFIENHHTFKEIIYSYPNGIINIIESPWMSIDTNPSYHYPDGLTKNRDNLPVVKGCDSVLSTTTLLANGNIAACCGIGMRKIPELQLGNIDKMTLMEADQSAESDFLKRWIKVEGPERILAWASKHDPDIKWENMYAHQCQACFRLYKDEKVRQIIRKYHQEKMADVLFSEWLLHHYTK</sequence>
<evidence type="ECO:0000259" key="5">
    <source>
        <dbReference type="Pfam" id="PF04055"/>
    </source>
</evidence>
<gene>
    <name evidence="6" type="ORF">BKP45_07770</name>
</gene>
<dbReference type="RefSeq" id="WP_071389166.1">
    <property type="nucleotide sequence ID" value="NZ_MLQS01000005.1"/>
</dbReference>
<dbReference type="STRING" id="472963.BKP45_07770"/>
<dbReference type="PANTHER" id="PTHR11228">
    <property type="entry name" value="RADICAL SAM DOMAIN PROTEIN"/>
    <property type="match status" value="1"/>
</dbReference>
<dbReference type="Proteomes" id="UP000180057">
    <property type="component" value="Unassembled WGS sequence"/>
</dbReference>